<feature type="transmembrane region" description="Helical" evidence="7">
    <location>
        <begin position="127"/>
        <end position="146"/>
    </location>
</feature>
<comment type="similarity">
    <text evidence="2">Belongs to the DedA family.</text>
</comment>
<feature type="transmembrane region" description="Helical" evidence="7">
    <location>
        <begin position="35"/>
        <end position="52"/>
    </location>
</feature>
<comment type="subcellular location">
    <subcellularLocation>
        <location evidence="1">Cell membrane</location>
        <topology evidence="1">Multi-pass membrane protein</topology>
    </subcellularLocation>
</comment>
<evidence type="ECO:0000259" key="8">
    <source>
        <dbReference type="Pfam" id="PF09335"/>
    </source>
</evidence>
<proteinExistence type="inferred from homology"/>
<evidence type="ECO:0000256" key="3">
    <source>
        <dbReference type="ARBA" id="ARBA00022475"/>
    </source>
</evidence>
<dbReference type="Pfam" id="PF09335">
    <property type="entry name" value="VTT_dom"/>
    <property type="match status" value="1"/>
</dbReference>
<dbReference type="InterPro" id="IPR032816">
    <property type="entry name" value="VTT_dom"/>
</dbReference>
<feature type="transmembrane region" description="Helical" evidence="7">
    <location>
        <begin position="96"/>
        <end position="120"/>
    </location>
</feature>
<sequence>MRLPVDPTAAYLVVLLWTSLPFTPAEPVLVLGGSWSATGALWLPLVIAASAVGSLISDLVKYAVGWYAGPALLARLRRRPAGARAADWVEARMRTAGAGVIVPSYFVPVGVVVSTVLCGALRLPVGAVVRASIVGAVLWSAMYVLIGYAGGRVTGDPLLGLAIGMPAALVLGALLARRARARSAEDRRRAAAATPPVSDPGSP</sequence>
<dbReference type="RefSeq" id="WP_169397940.1">
    <property type="nucleotide sequence ID" value="NZ_BAAAJH010000017.1"/>
</dbReference>
<keyword evidence="10" id="KW-1185">Reference proteome</keyword>
<keyword evidence="5 7" id="KW-1133">Transmembrane helix</keyword>
<dbReference type="PANTHER" id="PTHR42709">
    <property type="entry name" value="ALKALINE PHOSPHATASE LIKE PROTEIN"/>
    <property type="match status" value="1"/>
</dbReference>
<evidence type="ECO:0000313" key="10">
    <source>
        <dbReference type="Proteomes" id="UP001296706"/>
    </source>
</evidence>
<keyword evidence="6 7" id="KW-0472">Membrane</keyword>
<organism evidence="9 10">
    <name type="scientific">Pseudonocardia xinjiangensis</name>
    <dbReference type="NCBI Taxonomy" id="75289"/>
    <lineage>
        <taxon>Bacteria</taxon>
        <taxon>Bacillati</taxon>
        <taxon>Actinomycetota</taxon>
        <taxon>Actinomycetes</taxon>
        <taxon>Pseudonocardiales</taxon>
        <taxon>Pseudonocardiaceae</taxon>
        <taxon>Pseudonocardia</taxon>
    </lineage>
</organism>
<keyword evidence="4 7" id="KW-0812">Transmembrane</keyword>
<dbReference type="Proteomes" id="UP001296706">
    <property type="component" value="Unassembled WGS sequence"/>
</dbReference>
<name>A0ABX1RHM9_9PSEU</name>
<protein>
    <recommendedName>
        <fullName evidence="8">VTT domain-containing protein</fullName>
    </recommendedName>
</protein>
<evidence type="ECO:0000256" key="7">
    <source>
        <dbReference type="SAM" id="Phobius"/>
    </source>
</evidence>
<accession>A0ABX1RHM9</accession>
<evidence type="ECO:0000256" key="6">
    <source>
        <dbReference type="ARBA" id="ARBA00023136"/>
    </source>
</evidence>
<feature type="domain" description="VTT" evidence="8">
    <location>
        <begin position="24"/>
        <end position="148"/>
    </location>
</feature>
<comment type="caution">
    <text evidence="9">The sequence shown here is derived from an EMBL/GenBank/DDBJ whole genome shotgun (WGS) entry which is preliminary data.</text>
</comment>
<keyword evidence="3" id="KW-1003">Cell membrane</keyword>
<reference evidence="9 10" key="1">
    <citation type="submission" date="2020-04" db="EMBL/GenBank/DDBJ databases">
        <authorList>
            <person name="Klaysubun C."/>
            <person name="Duangmal K."/>
            <person name="Lipun K."/>
        </authorList>
    </citation>
    <scope>NUCLEOTIDE SEQUENCE [LARGE SCALE GENOMIC DNA]</scope>
    <source>
        <strain evidence="9 10">JCM 11839</strain>
    </source>
</reference>
<feature type="transmembrane region" description="Helical" evidence="7">
    <location>
        <begin position="158"/>
        <end position="179"/>
    </location>
</feature>
<dbReference type="EMBL" id="JAAXKY010000081">
    <property type="protein sequence ID" value="NMH79877.1"/>
    <property type="molecule type" value="Genomic_DNA"/>
</dbReference>
<evidence type="ECO:0000256" key="1">
    <source>
        <dbReference type="ARBA" id="ARBA00004651"/>
    </source>
</evidence>
<evidence type="ECO:0000256" key="5">
    <source>
        <dbReference type="ARBA" id="ARBA00022989"/>
    </source>
</evidence>
<gene>
    <name evidence="9" type="ORF">HF577_22645</name>
</gene>
<dbReference type="InterPro" id="IPR051311">
    <property type="entry name" value="DedA_domain"/>
</dbReference>
<evidence type="ECO:0000256" key="4">
    <source>
        <dbReference type="ARBA" id="ARBA00022692"/>
    </source>
</evidence>
<dbReference type="PANTHER" id="PTHR42709:SF6">
    <property type="entry name" value="UNDECAPRENYL PHOSPHATE TRANSPORTER A"/>
    <property type="match status" value="1"/>
</dbReference>
<evidence type="ECO:0000256" key="2">
    <source>
        <dbReference type="ARBA" id="ARBA00010792"/>
    </source>
</evidence>
<evidence type="ECO:0000313" key="9">
    <source>
        <dbReference type="EMBL" id="NMH79877.1"/>
    </source>
</evidence>